<organism evidence="2 3">
    <name type="scientific">Mesoterricola silvestris</name>
    <dbReference type="NCBI Taxonomy" id="2927979"/>
    <lineage>
        <taxon>Bacteria</taxon>
        <taxon>Pseudomonadati</taxon>
        <taxon>Acidobacteriota</taxon>
        <taxon>Holophagae</taxon>
        <taxon>Holophagales</taxon>
        <taxon>Holophagaceae</taxon>
        <taxon>Mesoterricola</taxon>
    </lineage>
</organism>
<dbReference type="Pfam" id="PF01381">
    <property type="entry name" value="HTH_3"/>
    <property type="match status" value="1"/>
</dbReference>
<protein>
    <recommendedName>
        <fullName evidence="1">HTH cro/C1-type domain-containing protein</fullName>
    </recommendedName>
</protein>
<dbReference type="CDD" id="cd00093">
    <property type="entry name" value="HTH_XRE"/>
    <property type="match status" value="1"/>
</dbReference>
<dbReference type="Gene3D" id="1.10.260.40">
    <property type="entry name" value="lambda repressor-like DNA-binding domains"/>
    <property type="match status" value="1"/>
</dbReference>
<dbReference type="SUPFAM" id="SSF47413">
    <property type="entry name" value="lambda repressor-like DNA-binding domains"/>
    <property type="match status" value="1"/>
</dbReference>
<name>A0AA48KA95_9BACT</name>
<evidence type="ECO:0000259" key="1">
    <source>
        <dbReference type="PROSITE" id="PS50943"/>
    </source>
</evidence>
<dbReference type="InterPro" id="IPR010982">
    <property type="entry name" value="Lambda_DNA-bd_dom_sf"/>
</dbReference>
<evidence type="ECO:0000313" key="3">
    <source>
        <dbReference type="Proteomes" id="UP001238179"/>
    </source>
</evidence>
<accession>A0AA48KA95</accession>
<dbReference type="Proteomes" id="UP001238179">
    <property type="component" value="Chromosome"/>
</dbReference>
<gene>
    <name evidence="2" type="ORF">METEAL_30540</name>
</gene>
<sequence>MLTSDFRFLTPAEVTAEMGRRIRAYRLQCNLDQRAVAERAGISRRTLQGLEKGAGSTVETLARVLKALDRVQSLEAFLPEPSVSPIALLEGPRERQRAFRRKEDRR</sequence>
<reference evidence="3" key="1">
    <citation type="journal article" date="2023" name="Int. J. Syst. Evol. Microbiol.">
        <title>Mesoterricola silvestris gen. nov., sp. nov., Mesoterricola sediminis sp. nov., Geothrix oryzae sp. nov., Geothrix edaphica sp. nov., Geothrix rubra sp. nov., and Geothrix limicola sp. nov., six novel members of Acidobacteriota isolated from soils.</title>
        <authorList>
            <person name="Itoh H."/>
            <person name="Sugisawa Y."/>
            <person name="Mise K."/>
            <person name="Xu Z."/>
            <person name="Kuniyasu M."/>
            <person name="Ushijima N."/>
            <person name="Kawano K."/>
            <person name="Kobayashi E."/>
            <person name="Shiratori Y."/>
            <person name="Masuda Y."/>
            <person name="Senoo K."/>
        </authorList>
    </citation>
    <scope>NUCLEOTIDE SEQUENCE [LARGE SCALE GENOMIC DNA]</scope>
    <source>
        <strain evidence="3">W79</strain>
    </source>
</reference>
<dbReference type="GO" id="GO:0003677">
    <property type="term" value="F:DNA binding"/>
    <property type="evidence" value="ECO:0007669"/>
    <property type="project" value="InterPro"/>
</dbReference>
<keyword evidence="3" id="KW-1185">Reference proteome</keyword>
<feature type="domain" description="HTH cro/C1-type" evidence="1">
    <location>
        <begin position="22"/>
        <end position="77"/>
    </location>
</feature>
<evidence type="ECO:0000313" key="2">
    <source>
        <dbReference type="EMBL" id="BDU73880.1"/>
    </source>
</evidence>
<dbReference type="AlphaFoldDB" id="A0AA48KA95"/>
<dbReference type="InterPro" id="IPR001387">
    <property type="entry name" value="Cro/C1-type_HTH"/>
</dbReference>
<proteinExistence type="predicted"/>
<dbReference type="SMART" id="SM00530">
    <property type="entry name" value="HTH_XRE"/>
    <property type="match status" value="1"/>
</dbReference>
<dbReference type="PROSITE" id="PS50943">
    <property type="entry name" value="HTH_CROC1"/>
    <property type="match status" value="1"/>
</dbReference>
<dbReference type="RefSeq" id="WP_316412547.1">
    <property type="nucleotide sequence ID" value="NZ_AP027080.1"/>
</dbReference>
<dbReference type="KEGG" id="msil:METEAL_30540"/>
<dbReference type="EMBL" id="AP027080">
    <property type="protein sequence ID" value="BDU73880.1"/>
    <property type="molecule type" value="Genomic_DNA"/>
</dbReference>